<keyword evidence="2" id="KW-0808">Transferase</keyword>
<keyword evidence="1" id="KW-1133">Transmembrane helix</keyword>
<protein>
    <submittedName>
        <fullName evidence="2">TIGR04372 family glycosyltransferase</fullName>
    </submittedName>
</protein>
<evidence type="ECO:0000313" key="2">
    <source>
        <dbReference type="EMBL" id="TLD94873.1"/>
    </source>
</evidence>
<evidence type="ECO:0000313" key="3">
    <source>
        <dbReference type="Proteomes" id="UP000029733"/>
    </source>
</evidence>
<dbReference type="InterPro" id="IPR030808">
    <property type="entry name" value="Glycosyl_04372"/>
</dbReference>
<sequence length="427" mass="50119">MYKKCKDFVKSVLPKPVWIIVKTVAKAILFCVASFYMWCLNLRQPTKITTLYTTRIGHLAINTDCFIRMQRAKHSNQRTIFIASLPIVNDFLVEKWSSIVEVITYKDKHYLFYERLRKCLAFFDSRYVFELPYSGTEYEVYQNTENVFYFTKEEKQEGDRILQEMGIGQNDWFVCIFARDSAYLDKTYGEFDEITGGKAWAHHDYRDSDIDSLNLAIDEILARGGFVVRLGKIVEKAMSYKHARVIDYPLTQWRSDFMDIYLQYRAKFVLSSSTSGATDVVSLFGTHYCGANMPANWNPPYKNSIWIPKTYSHNGTMVSFRQWIRLAEEKKAHYFYGGDYEITSTSMFSAEFYTTNQLRIIDNTPEEILDLTKEMFERLDGSFTQTDEDKKLQALYAEINDTYLPARANKNPIGRDFLRKNKWFLEN</sequence>
<name>A0A4U8T5W3_9HELI</name>
<comment type="caution">
    <text evidence="2">The sequence shown here is derived from an EMBL/GenBank/DDBJ whole genome shotgun (WGS) entry which is preliminary data.</text>
</comment>
<dbReference type="STRING" id="1677920.LS71_08570"/>
<dbReference type="AlphaFoldDB" id="A0A4U8T5W3"/>
<reference evidence="2 3" key="1">
    <citation type="journal article" date="2014" name="Genome Announc.">
        <title>Draft genome sequences of eight enterohepatic helicobacter species isolated from both laboratory and wild rodents.</title>
        <authorList>
            <person name="Sheh A."/>
            <person name="Shen Z."/>
            <person name="Fox J.G."/>
        </authorList>
    </citation>
    <scope>NUCLEOTIDE SEQUENCE [LARGE SCALE GENOMIC DNA]</scope>
    <source>
        <strain evidence="2 3">MIT 09-6949</strain>
    </source>
</reference>
<dbReference type="Proteomes" id="UP000029733">
    <property type="component" value="Unassembled WGS sequence"/>
</dbReference>
<keyword evidence="1" id="KW-0812">Transmembrane</keyword>
<dbReference type="OrthoDB" id="5442509at2"/>
<dbReference type="NCBIfam" id="TIGR04372">
    <property type="entry name" value="glycosyl_04372"/>
    <property type="match status" value="1"/>
</dbReference>
<keyword evidence="1" id="KW-0472">Membrane</keyword>
<dbReference type="GO" id="GO:0016740">
    <property type="term" value="F:transferase activity"/>
    <property type="evidence" value="ECO:0007669"/>
    <property type="project" value="UniProtKB-KW"/>
</dbReference>
<keyword evidence="3" id="KW-1185">Reference proteome</keyword>
<proteinExistence type="predicted"/>
<feature type="transmembrane region" description="Helical" evidence="1">
    <location>
        <begin position="12"/>
        <end position="38"/>
    </location>
</feature>
<accession>A0A4U8T5W3</accession>
<evidence type="ECO:0000256" key="1">
    <source>
        <dbReference type="SAM" id="Phobius"/>
    </source>
</evidence>
<organism evidence="2 3">
    <name type="scientific">Helicobacter jaachi</name>
    <dbReference type="NCBI Taxonomy" id="1677920"/>
    <lineage>
        <taxon>Bacteria</taxon>
        <taxon>Pseudomonadati</taxon>
        <taxon>Campylobacterota</taxon>
        <taxon>Epsilonproteobacteria</taxon>
        <taxon>Campylobacterales</taxon>
        <taxon>Helicobacteraceae</taxon>
        <taxon>Helicobacter</taxon>
    </lineage>
</organism>
<gene>
    <name evidence="2" type="ORF">LS71_009025</name>
</gene>
<dbReference type="EMBL" id="JRPR02000015">
    <property type="protein sequence ID" value="TLD94873.1"/>
    <property type="molecule type" value="Genomic_DNA"/>
</dbReference>